<reference evidence="2" key="1">
    <citation type="journal article" date="2019" name="Int. J. Syst. Evol. Microbiol.">
        <title>The Global Catalogue of Microorganisms (GCM) 10K type strain sequencing project: providing services to taxonomists for standard genome sequencing and annotation.</title>
        <authorList>
            <consortium name="The Broad Institute Genomics Platform"/>
            <consortium name="The Broad Institute Genome Sequencing Center for Infectious Disease"/>
            <person name="Wu L."/>
            <person name="Ma J."/>
        </authorList>
    </citation>
    <scope>NUCLEOTIDE SEQUENCE [LARGE SCALE GENOMIC DNA]</scope>
    <source>
        <strain evidence="2">JCM 14046</strain>
    </source>
</reference>
<keyword evidence="2" id="KW-1185">Reference proteome</keyword>
<dbReference type="RefSeq" id="WP_344002727.1">
    <property type="nucleotide sequence ID" value="NZ_BAAAMY010000001.1"/>
</dbReference>
<sequence length="100" mass="10400">MTAPGRTAADDQRERTAAFVHVAHIAASSARMSAREAAALRHDLRVLRAEADRECYRPALVAALVDAVLDDLLPTLPAPAAACVEAARPATPSCALVATA</sequence>
<name>A0ABP5A810_9ACTN</name>
<accession>A0ABP5A810</accession>
<evidence type="ECO:0008006" key="3">
    <source>
        <dbReference type="Google" id="ProtNLM"/>
    </source>
</evidence>
<evidence type="ECO:0000313" key="1">
    <source>
        <dbReference type="EMBL" id="GAA1905672.1"/>
    </source>
</evidence>
<comment type="caution">
    <text evidence="1">The sequence shown here is derived from an EMBL/GenBank/DDBJ whole genome shotgun (WGS) entry which is preliminary data.</text>
</comment>
<organism evidence="1 2">
    <name type="scientific">Nocardioides lentus</name>
    <dbReference type="NCBI Taxonomy" id="338077"/>
    <lineage>
        <taxon>Bacteria</taxon>
        <taxon>Bacillati</taxon>
        <taxon>Actinomycetota</taxon>
        <taxon>Actinomycetes</taxon>
        <taxon>Propionibacteriales</taxon>
        <taxon>Nocardioidaceae</taxon>
        <taxon>Nocardioides</taxon>
    </lineage>
</organism>
<protein>
    <recommendedName>
        <fullName evidence="3">DUF222 domain-containing protein</fullName>
    </recommendedName>
</protein>
<evidence type="ECO:0000313" key="2">
    <source>
        <dbReference type="Proteomes" id="UP001501612"/>
    </source>
</evidence>
<proteinExistence type="predicted"/>
<dbReference type="EMBL" id="BAAAMY010000001">
    <property type="protein sequence ID" value="GAA1905672.1"/>
    <property type="molecule type" value="Genomic_DNA"/>
</dbReference>
<gene>
    <name evidence="1" type="ORF">GCM10009737_03090</name>
</gene>
<dbReference type="Proteomes" id="UP001501612">
    <property type="component" value="Unassembled WGS sequence"/>
</dbReference>